<accession>A0A221URP2</accession>
<dbReference type="InterPro" id="IPR051799">
    <property type="entry name" value="NADH_flavin_oxidoreductase"/>
</dbReference>
<dbReference type="Proteomes" id="UP000204551">
    <property type="component" value="Chromosome"/>
</dbReference>
<proteinExistence type="predicted"/>
<sequence length="377" mass="41557">MKNTTETKQVFQSFTFKNGIETKNRIAMAPMTTWASNDDYTISDDEIKHYEARSGNVGLVITGCTRVMANGIGFNNEYASYDDSFLPSLKKLAMAAKKGGAPAILQIYHAGNKAVLDLIPDGIPVSASPVALAPSMFYAGGTVSRELTHEEILEMIKAFGETTHRAIQAGFDGIELHGAHGFLMQNFFSPYYNQRTDYWGGTSKKRMNFALEIIKEIQDVIKKYAEKPFMIGFRISPEEPESYRVKDTFPLIDKLIASGIDYLHVSLADLLSQKSIDDENGDATLLKSILDHVKHRIPVVAAGGIKQLSDAQEALELGLSLVAVGHGLIINPNWVELVSNDEKADEVLSMSKADELAVPKKLQEFIKVATGFFQVTE</sequence>
<dbReference type="EMBL" id="CP022515">
    <property type="protein sequence ID" value="ASO04059.1"/>
    <property type="molecule type" value="Genomic_DNA"/>
</dbReference>
<dbReference type="InterPro" id="IPR013785">
    <property type="entry name" value="Aldolase_TIM"/>
</dbReference>
<evidence type="ECO:0000313" key="4">
    <source>
        <dbReference type="EMBL" id="ASO04059.1"/>
    </source>
</evidence>
<dbReference type="Pfam" id="PF00724">
    <property type="entry name" value="Oxidored_FMN"/>
    <property type="match status" value="1"/>
</dbReference>
<dbReference type="GO" id="GO:0016491">
    <property type="term" value="F:oxidoreductase activity"/>
    <property type="evidence" value="ECO:0007669"/>
    <property type="project" value="UniProtKB-KW"/>
</dbReference>
<dbReference type="PANTHER" id="PTHR43656">
    <property type="entry name" value="BINDING OXIDOREDUCTASE, PUTATIVE (AFU_ORTHOLOGUE AFUA_2G08260)-RELATED"/>
    <property type="match status" value="1"/>
</dbReference>
<dbReference type="PANTHER" id="PTHR43656:SF2">
    <property type="entry name" value="BINDING OXIDOREDUCTASE, PUTATIVE (AFU_ORTHOLOGUE AFUA_2G08260)-RELATED"/>
    <property type="match status" value="1"/>
</dbReference>
<gene>
    <name evidence="4" type="ORF">AREALGSMS7_00571</name>
</gene>
<dbReference type="KEGG" id="aalg:AREALGSMS7_00571"/>
<dbReference type="GO" id="GO:0010181">
    <property type="term" value="F:FMN binding"/>
    <property type="evidence" value="ECO:0007669"/>
    <property type="project" value="InterPro"/>
</dbReference>
<dbReference type="InterPro" id="IPR001155">
    <property type="entry name" value="OxRdtase_FMN_N"/>
</dbReference>
<evidence type="ECO:0000259" key="3">
    <source>
        <dbReference type="Pfam" id="PF00724"/>
    </source>
</evidence>
<keyword evidence="1" id="KW-0285">Flavoprotein</keyword>
<dbReference type="Gene3D" id="3.20.20.70">
    <property type="entry name" value="Aldolase class I"/>
    <property type="match status" value="1"/>
</dbReference>
<dbReference type="SUPFAM" id="SSF51395">
    <property type="entry name" value="FMN-linked oxidoreductases"/>
    <property type="match status" value="1"/>
</dbReference>
<dbReference type="RefSeq" id="WP_093977171.1">
    <property type="nucleotide sequence ID" value="NZ_CP022515.1"/>
</dbReference>
<evidence type="ECO:0000256" key="1">
    <source>
        <dbReference type="ARBA" id="ARBA00022630"/>
    </source>
</evidence>
<feature type="domain" description="NADH:flavin oxidoreductase/NADH oxidase N-terminal" evidence="3">
    <location>
        <begin position="10"/>
        <end position="339"/>
    </location>
</feature>
<dbReference type="CDD" id="cd04735">
    <property type="entry name" value="OYE_like_4_FMN"/>
    <property type="match status" value="1"/>
</dbReference>
<reference evidence="4 5" key="1">
    <citation type="submission" date="2017-07" db="EMBL/GenBank/DDBJ databases">
        <title>Genome Sequence of Arenibacter algicola Strain SMS7 Isolated from a culture of the Diatom Skeletonema marinoi.</title>
        <authorList>
            <person name="Topel M."/>
            <person name="Pinder M.I.M."/>
            <person name="Johansson O.N."/>
            <person name="Kourtchenko O."/>
            <person name="Godhe A."/>
            <person name="Clarke A.K."/>
        </authorList>
    </citation>
    <scope>NUCLEOTIDE SEQUENCE [LARGE SCALE GENOMIC DNA]</scope>
    <source>
        <strain evidence="4 5">SMS7</strain>
    </source>
</reference>
<evidence type="ECO:0000256" key="2">
    <source>
        <dbReference type="ARBA" id="ARBA00023002"/>
    </source>
</evidence>
<dbReference type="AlphaFoldDB" id="A0A221URP2"/>
<evidence type="ECO:0000313" key="5">
    <source>
        <dbReference type="Proteomes" id="UP000204551"/>
    </source>
</evidence>
<protein>
    <submittedName>
        <fullName evidence="4">NADPH-dependent 2,4-dienoyl-CoA reductase</fullName>
    </submittedName>
</protein>
<keyword evidence="2" id="KW-0560">Oxidoreductase</keyword>
<name>A0A221URP2_9FLAO</name>
<organism evidence="4 5">
    <name type="scientific">Arenibacter algicola</name>
    <dbReference type="NCBI Taxonomy" id="616991"/>
    <lineage>
        <taxon>Bacteria</taxon>
        <taxon>Pseudomonadati</taxon>
        <taxon>Bacteroidota</taxon>
        <taxon>Flavobacteriia</taxon>
        <taxon>Flavobacteriales</taxon>
        <taxon>Flavobacteriaceae</taxon>
        <taxon>Arenibacter</taxon>
    </lineage>
</organism>